<dbReference type="Proteomes" id="UP001580928">
    <property type="component" value="Unassembled WGS sequence"/>
</dbReference>
<reference evidence="5 6" key="1">
    <citation type="submission" date="2024-04" db="EMBL/GenBank/DDBJ databases">
        <title>Albibacterium profundi sp. nov., isolated from sediment of the Challenger Deep of Mariana Trench.</title>
        <authorList>
            <person name="Wang Y."/>
        </authorList>
    </citation>
    <scope>NUCLEOTIDE SEQUENCE [LARGE SCALE GENOMIC DNA]</scope>
    <source>
        <strain evidence="5 6">RHL897</strain>
    </source>
</reference>
<dbReference type="GO" id="GO:0016491">
    <property type="term" value="F:oxidoreductase activity"/>
    <property type="evidence" value="ECO:0007669"/>
    <property type="project" value="UniProtKB-KW"/>
</dbReference>
<dbReference type="InterPro" id="IPR000669">
    <property type="entry name" value="Mannitol_DH"/>
</dbReference>
<dbReference type="Gene3D" id="3.40.50.720">
    <property type="entry name" value="NAD(P)-binding Rossmann-like Domain"/>
    <property type="match status" value="1"/>
</dbReference>
<dbReference type="PANTHER" id="PTHR43362:SF1">
    <property type="entry name" value="MANNITOL DEHYDROGENASE 2-RELATED"/>
    <property type="match status" value="1"/>
</dbReference>
<dbReference type="SUPFAM" id="SSF48179">
    <property type="entry name" value="6-phosphogluconate dehydrogenase C-terminal domain-like"/>
    <property type="match status" value="1"/>
</dbReference>
<dbReference type="InterPro" id="IPR023027">
    <property type="entry name" value="Mannitol_DH_CS"/>
</dbReference>
<dbReference type="InterPro" id="IPR050988">
    <property type="entry name" value="Mannitol_DH/Oxidoreductase"/>
</dbReference>
<dbReference type="EMBL" id="JBBVGT010000001">
    <property type="protein sequence ID" value="MFB5944242.1"/>
    <property type="molecule type" value="Genomic_DNA"/>
</dbReference>
<dbReference type="Pfam" id="PF08125">
    <property type="entry name" value="Mannitol_dh_C"/>
    <property type="match status" value="1"/>
</dbReference>
<evidence type="ECO:0000313" key="6">
    <source>
        <dbReference type="Proteomes" id="UP001580928"/>
    </source>
</evidence>
<dbReference type="InterPro" id="IPR036291">
    <property type="entry name" value="NAD(P)-bd_dom_sf"/>
</dbReference>
<organism evidence="5 6">
    <name type="scientific">Albibacterium profundi</name>
    <dbReference type="NCBI Taxonomy" id="3134906"/>
    <lineage>
        <taxon>Bacteria</taxon>
        <taxon>Pseudomonadati</taxon>
        <taxon>Bacteroidota</taxon>
        <taxon>Sphingobacteriia</taxon>
        <taxon>Sphingobacteriales</taxon>
        <taxon>Sphingobacteriaceae</taxon>
        <taxon>Albibacterium</taxon>
    </lineage>
</organism>
<dbReference type="SUPFAM" id="SSF51735">
    <property type="entry name" value="NAD(P)-binding Rossmann-fold domains"/>
    <property type="match status" value="1"/>
</dbReference>
<dbReference type="InterPro" id="IPR008927">
    <property type="entry name" value="6-PGluconate_DH-like_C_sf"/>
</dbReference>
<evidence type="ECO:0000259" key="4">
    <source>
        <dbReference type="Pfam" id="PF08125"/>
    </source>
</evidence>
<feature type="domain" description="Mannitol dehydrogenase C-terminal" evidence="4">
    <location>
        <begin position="290"/>
        <end position="471"/>
    </location>
</feature>
<evidence type="ECO:0000256" key="2">
    <source>
        <dbReference type="ARBA" id="ARBA00023027"/>
    </source>
</evidence>
<evidence type="ECO:0000256" key="1">
    <source>
        <dbReference type="ARBA" id="ARBA00023002"/>
    </source>
</evidence>
<dbReference type="PROSITE" id="PS00974">
    <property type="entry name" value="MANNITOL_DHGENASE"/>
    <property type="match status" value="1"/>
</dbReference>
<dbReference type="PRINTS" id="PR00084">
    <property type="entry name" value="MTLDHDRGNASE"/>
</dbReference>
<dbReference type="Gene3D" id="1.10.1040.10">
    <property type="entry name" value="N-(1-d-carboxylethyl)-l-norvaline Dehydrogenase, domain 2"/>
    <property type="match status" value="1"/>
</dbReference>
<dbReference type="PANTHER" id="PTHR43362">
    <property type="entry name" value="MANNITOL DEHYDROGENASE DSF1-RELATED"/>
    <property type="match status" value="1"/>
</dbReference>
<dbReference type="EC" id="1.1.1.-" evidence="5"/>
<evidence type="ECO:0000313" key="5">
    <source>
        <dbReference type="EMBL" id="MFB5944242.1"/>
    </source>
</evidence>
<comment type="caution">
    <text evidence="5">The sequence shown here is derived from an EMBL/GenBank/DDBJ whole genome shotgun (WGS) entry which is preliminary data.</text>
</comment>
<protein>
    <submittedName>
        <fullName evidence="5">Mannitol dehydrogenase family protein</fullName>
        <ecNumber evidence="5">1.1.1.-</ecNumber>
    </submittedName>
</protein>
<dbReference type="RefSeq" id="WP_375555826.1">
    <property type="nucleotide sequence ID" value="NZ_JBBVGT010000001.1"/>
</dbReference>
<dbReference type="Pfam" id="PF01232">
    <property type="entry name" value="Mannitol_dh"/>
    <property type="match status" value="1"/>
</dbReference>
<keyword evidence="2" id="KW-0520">NAD</keyword>
<accession>A0ABV5CCY9</accession>
<name>A0ABV5CCY9_9SPHI</name>
<feature type="domain" description="Mannitol dehydrogenase N-terminal" evidence="3">
    <location>
        <begin position="33"/>
        <end position="281"/>
    </location>
</feature>
<proteinExistence type="predicted"/>
<keyword evidence="6" id="KW-1185">Reference proteome</keyword>
<dbReference type="InterPro" id="IPR013118">
    <property type="entry name" value="Mannitol_DH_C"/>
</dbReference>
<dbReference type="InterPro" id="IPR013328">
    <property type="entry name" value="6PGD_dom2"/>
</dbReference>
<sequence>MEQSIDLNIKNLNKLSERIAVPAYKRDQVRVGMVHIGIGGFHRAHQAYFVDNLLAQGLASEWGICGIALLESDKRIYDVLSKQDGLYTLMVPDTEGDLSARVIGSIIELLYAPGDPSSVVAKMADESIRLITLTITEGGYNFDSEGNFNWENEMVLWDLQNPDSPKTIFGYLTAALKSRYLKGGGELTIQSCDNIEHNGNVLRCMLGAYISKAAPEISHWVDANVAFPNSMVDRITPATTPTLVETLEKDFNVQDGWPVICESYIQWIIEDSYAGRRPEWERAGAQMVADVTPYEKMKIRLLNGGHTLVGLMGDLLGYTYIHESIADPVVAELLKFYMDTEVTSTLDSVPGVNLEQYKAKLVERFKNKFIKDEVARIISGSSDKFPKFILPVIADRLKCEQPVRIGALIVAAWYMYLVKRLSDGSNIQDEQADTLLQQVKQAEKQGDPSIFLNQVSIFGNLGEESVFKECFLTYVMKLPHINLKIWVEAELN</sequence>
<evidence type="ECO:0000259" key="3">
    <source>
        <dbReference type="Pfam" id="PF01232"/>
    </source>
</evidence>
<gene>
    <name evidence="5" type="ORF">WKR92_00210</name>
</gene>
<keyword evidence="1 5" id="KW-0560">Oxidoreductase</keyword>
<dbReference type="InterPro" id="IPR013131">
    <property type="entry name" value="Mannitol_DH_N"/>
</dbReference>